<keyword evidence="5" id="KW-1185">Reference proteome</keyword>
<evidence type="ECO:0000256" key="3">
    <source>
        <dbReference type="SAM" id="Coils"/>
    </source>
</evidence>
<gene>
    <name evidence="4" type="ORF">ADP65_00070</name>
</gene>
<dbReference type="GO" id="GO:0044423">
    <property type="term" value="C:virion component"/>
    <property type="evidence" value="ECO:0007669"/>
    <property type="project" value="UniProtKB-KW"/>
</dbReference>
<dbReference type="KEGG" id="vg:26648400"/>
<proteinExistence type="predicted"/>
<evidence type="ECO:0000313" key="5">
    <source>
        <dbReference type="Proteomes" id="UP000203117"/>
    </source>
</evidence>
<evidence type="ECO:0000256" key="2">
    <source>
        <dbReference type="ARBA" id="ARBA00022844"/>
    </source>
</evidence>
<evidence type="ECO:0000256" key="1">
    <source>
        <dbReference type="ARBA" id="ARBA00004328"/>
    </source>
</evidence>
<keyword evidence="2" id="KW-0946">Virion</keyword>
<reference evidence="4" key="1">
    <citation type="submission" date="2016-02" db="EMBL/GenBank/DDBJ databases">
        <authorList>
            <person name="Zhao X."/>
        </authorList>
    </citation>
    <scope>NUCLEOTIDE SEQUENCE</scope>
</reference>
<dbReference type="GO" id="GO:0051701">
    <property type="term" value="P:biological process involved in interaction with host"/>
    <property type="evidence" value="ECO:0007669"/>
    <property type="project" value="UniProtKB-ARBA"/>
</dbReference>
<accession>A0A0K2FI46</accession>
<evidence type="ECO:0000313" key="4">
    <source>
        <dbReference type="EMBL" id="ALA45539.1"/>
    </source>
</evidence>
<keyword evidence="3" id="KW-0175">Coiled coil</keyword>
<name>A0A0K2FI46_9CAUD</name>
<dbReference type="GeneID" id="26648400"/>
<feature type="coiled-coil region" evidence="3">
    <location>
        <begin position="56"/>
        <end position="93"/>
    </location>
</feature>
<dbReference type="Gene3D" id="2.160.20.10">
    <property type="entry name" value="Single-stranded right-handed beta-helix, Pectin lyase-like"/>
    <property type="match status" value="1"/>
</dbReference>
<comment type="subcellular location">
    <subcellularLocation>
        <location evidence="1">Virion</location>
    </subcellularLocation>
</comment>
<dbReference type="GO" id="GO:0019058">
    <property type="term" value="P:viral life cycle"/>
    <property type="evidence" value="ECO:0007669"/>
    <property type="project" value="UniProtKB-ARBA"/>
</dbReference>
<dbReference type="EMBL" id="KT321317">
    <property type="protein sequence ID" value="ALA45539.1"/>
    <property type="molecule type" value="Genomic_DNA"/>
</dbReference>
<dbReference type="RefSeq" id="YP_009208722.1">
    <property type="nucleotide sequence ID" value="NC_028908.2"/>
</dbReference>
<organism evidence="4 5">
    <name type="scientific">Achromobacter phage phiAxp-3</name>
    <dbReference type="NCBI Taxonomy" id="1664247"/>
    <lineage>
        <taxon>Viruses</taxon>
        <taxon>Duplodnaviria</taxon>
        <taxon>Heunggongvirae</taxon>
        <taxon>Uroviricota</taxon>
        <taxon>Caudoviricetes</taxon>
        <taxon>Schitoviridae</taxon>
        <taxon>Rothmandenesvirinae</taxon>
        <taxon>Dongdastvirus</taxon>
        <taxon>Dongdastvirus Axp3</taxon>
    </lineage>
</organism>
<dbReference type="Proteomes" id="UP000203117">
    <property type="component" value="Segment"/>
</dbReference>
<dbReference type="InterPro" id="IPR012334">
    <property type="entry name" value="Pectin_lyas_fold"/>
</dbReference>
<dbReference type="OrthoDB" id="40067at10239"/>
<protein>
    <submittedName>
        <fullName evidence="4">Uncharacterized protein</fullName>
    </submittedName>
</protein>
<sequence>MNSQNPFPGGDSCCGTNYDMTVDQLLGNAYQVVKFVAMRMPFIKTVSDNIDHVIAIATALDKLKELEAKLPELLALREKLAELMELYTHLNDLLLISSNMPQILTVHDNLPQINAIYDNLSKVQTVAADITKIVTVADNINAVKNLDANMAAILNVNNNLTVVKNVSDNMADVRNVSTNMVAVKGVNDNMAEILAVFAKLDELTNINNKLDNLTTDDISYTRPENGAIKQTLTARLKNEVWLSDFTGYDPTGATASNAAFTAAIAALPRGGVVEIPMGARLLLTQELEANQPVLLRGAVRGDVSASTNGSNQSVPVIVWGGAADKTMFTLKAATAGSVIFGGGSVGIEWDGAALAATAVHLNNTIEAEFRGKTRNFRADSVLVSSLNGSTGNFSQRNKIDLDYIWGVAAACENGNGVRLMGNGTNVPGTQHQLGVISGLVMHGSMVVISETDNCYAEFVNSAIQAGGTGSAVVLLSGGAQPANHNLFNHVAGQVKMEQGIFGTKIFHFVSEGGGITRVSGSSRWDGELTDYATGRVYASHKYQLRKRIQVTSSELALVDSASSAKFALLWETPVLPKAQPGPALHTMIPPDYDMSNGKIEGVEIFYGTNGTAVGDYRVRVRLSTGAVGSTLVTPDFEGIAPLVAVDQHVMGSFKLATDVAVTRGDIMALVLQRMSSDGGDTSSNDLHILGVRLHYVSSGPDTPGSGDYYIPDWD</sequence>